<dbReference type="AlphaFoldDB" id="A0A7S3UDH8"/>
<dbReference type="EMBL" id="HBIS01005593">
    <property type="protein sequence ID" value="CAE0611215.1"/>
    <property type="molecule type" value="Transcribed_RNA"/>
</dbReference>
<dbReference type="Gene3D" id="3.30.70.3490">
    <property type="match status" value="1"/>
</dbReference>
<comment type="similarity">
    <text evidence="1 2">Belongs to the OSBP family.</text>
</comment>
<proteinExistence type="inferred from homology"/>
<dbReference type="PANTHER" id="PTHR10972">
    <property type="entry name" value="OXYSTEROL-BINDING PROTEIN-RELATED"/>
    <property type="match status" value="1"/>
</dbReference>
<evidence type="ECO:0000256" key="1">
    <source>
        <dbReference type="ARBA" id="ARBA00008842"/>
    </source>
</evidence>
<evidence type="ECO:0000256" key="2">
    <source>
        <dbReference type="RuleBase" id="RU003844"/>
    </source>
</evidence>
<protein>
    <recommendedName>
        <fullName evidence="5">Oxysterol-binding protein</fullName>
    </recommendedName>
</protein>
<accession>A0A7S3UDH8</accession>
<evidence type="ECO:0008006" key="5">
    <source>
        <dbReference type="Google" id="ProtNLM"/>
    </source>
</evidence>
<dbReference type="SUPFAM" id="SSF144000">
    <property type="entry name" value="Oxysterol-binding protein-like"/>
    <property type="match status" value="1"/>
</dbReference>
<evidence type="ECO:0000256" key="3">
    <source>
        <dbReference type="SAM" id="MobiDB-lite"/>
    </source>
</evidence>
<dbReference type="GO" id="GO:0016020">
    <property type="term" value="C:membrane"/>
    <property type="evidence" value="ECO:0007669"/>
    <property type="project" value="TreeGrafter"/>
</dbReference>
<dbReference type="Gene3D" id="2.40.160.120">
    <property type="match status" value="1"/>
</dbReference>
<dbReference type="GO" id="GO:0005829">
    <property type="term" value="C:cytosol"/>
    <property type="evidence" value="ECO:0007669"/>
    <property type="project" value="TreeGrafter"/>
</dbReference>
<dbReference type="InterPro" id="IPR000648">
    <property type="entry name" value="Oxysterol-bd"/>
</dbReference>
<dbReference type="InterPro" id="IPR018494">
    <property type="entry name" value="Oxysterol-bd_CS"/>
</dbReference>
<feature type="region of interest" description="Disordered" evidence="3">
    <location>
        <begin position="1"/>
        <end position="34"/>
    </location>
</feature>
<dbReference type="GO" id="GO:0032934">
    <property type="term" value="F:sterol binding"/>
    <property type="evidence" value="ECO:0007669"/>
    <property type="project" value="TreeGrafter"/>
</dbReference>
<gene>
    <name evidence="4" type="ORF">PSAL00342_LOCUS5050</name>
</gene>
<dbReference type="PANTHER" id="PTHR10972:SF102">
    <property type="entry name" value="OXYSTEROL-BINDING PROTEIN"/>
    <property type="match status" value="1"/>
</dbReference>
<dbReference type="InterPro" id="IPR037239">
    <property type="entry name" value="OSBP_sf"/>
</dbReference>
<name>A0A7S3UDH8_9CHLO</name>
<dbReference type="Pfam" id="PF01237">
    <property type="entry name" value="Oxysterol_BP"/>
    <property type="match status" value="1"/>
</dbReference>
<organism evidence="4">
    <name type="scientific">Picocystis salinarum</name>
    <dbReference type="NCBI Taxonomy" id="88271"/>
    <lineage>
        <taxon>Eukaryota</taxon>
        <taxon>Viridiplantae</taxon>
        <taxon>Chlorophyta</taxon>
        <taxon>Picocystophyceae</taxon>
        <taxon>Picocystales</taxon>
        <taxon>Picocystaceae</taxon>
        <taxon>Picocystis</taxon>
    </lineage>
</organism>
<dbReference type="PROSITE" id="PS01013">
    <property type="entry name" value="OSBP"/>
    <property type="match status" value="1"/>
</dbReference>
<sequence>MAEVVDADGRGAASVDERVEPAETSFARGNGKKGANGGNNWSALLSVMKQVLRGVRPGKSVRYDTAVPSKMLLPRSALEVMEDMYYAGEMQNGLSSIGRQATPEGRMLALVRWYLHTVTAPPYLRKPYNPVLGETHVFQAQDGYMMEEQVSHHPPVTAFYGEDLSGNTKYWGQYEPHATFTGVGILIRMTGKSSIQVRENELYEMPQVGLHIRLLPPLGAEWVGKVRIRCEATGLCTAFEFKPRGILPGGSWNVVTGRIYRSLRTHGNKNGKGEEVLLQFKGSWMGQVVVTDNNYAGYPAEGDVLVDGKYKHDVNPAIGPKFTEVLNKNDEKSSYAVWRKLTLALYDGDDAASGKEKHRVEQYERKVRKWRKESGIEWGPRFFEATDGHAATGEKITMWKLRSHELSEYLRSVGGGIWPFHCPCCELYKFRPSEASCTLRSHPLLGLPEEEDEDALSTKVVPSPLRMFKKLGRGKKKQKAGLVEGSAD</sequence>
<reference evidence="4" key="1">
    <citation type="submission" date="2021-01" db="EMBL/GenBank/DDBJ databases">
        <authorList>
            <person name="Corre E."/>
            <person name="Pelletier E."/>
            <person name="Niang G."/>
            <person name="Scheremetjew M."/>
            <person name="Finn R."/>
            <person name="Kale V."/>
            <person name="Holt S."/>
            <person name="Cochrane G."/>
            <person name="Meng A."/>
            <person name="Brown T."/>
            <person name="Cohen L."/>
        </authorList>
    </citation>
    <scope>NUCLEOTIDE SEQUENCE</scope>
    <source>
        <strain evidence="4">CCMP1897</strain>
    </source>
</reference>
<evidence type="ECO:0000313" key="4">
    <source>
        <dbReference type="EMBL" id="CAE0611215.1"/>
    </source>
</evidence>